<dbReference type="InterPro" id="IPR036259">
    <property type="entry name" value="MFS_trans_sf"/>
</dbReference>
<evidence type="ECO:0000256" key="4">
    <source>
        <dbReference type="ARBA" id="ARBA00023136"/>
    </source>
</evidence>
<feature type="transmembrane region" description="Helical" evidence="5">
    <location>
        <begin position="85"/>
        <end position="108"/>
    </location>
</feature>
<evidence type="ECO:0000256" key="3">
    <source>
        <dbReference type="ARBA" id="ARBA00022989"/>
    </source>
</evidence>
<feature type="transmembrane region" description="Helical" evidence="5">
    <location>
        <begin position="170"/>
        <end position="189"/>
    </location>
</feature>
<feature type="transmembrane region" description="Helical" evidence="5">
    <location>
        <begin position="220"/>
        <end position="239"/>
    </location>
</feature>
<dbReference type="EMBL" id="CP099837">
    <property type="protein sequence ID" value="USY22856.1"/>
    <property type="molecule type" value="Genomic_DNA"/>
</dbReference>
<keyword evidence="4 5" id="KW-0472">Membrane</keyword>
<evidence type="ECO:0000256" key="2">
    <source>
        <dbReference type="ARBA" id="ARBA00022692"/>
    </source>
</evidence>
<keyword evidence="2 5" id="KW-0812">Transmembrane</keyword>
<dbReference type="PANTHER" id="PTHR11360:SF308">
    <property type="entry name" value="BLL3089 PROTEIN"/>
    <property type="match status" value="1"/>
</dbReference>
<dbReference type="SUPFAM" id="SSF103473">
    <property type="entry name" value="MFS general substrate transporter"/>
    <property type="match status" value="1"/>
</dbReference>
<evidence type="ECO:0000259" key="6">
    <source>
        <dbReference type="PROSITE" id="PS50850"/>
    </source>
</evidence>
<dbReference type="PANTHER" id="PTHR11360">
    <property type="entry name" value="MONOCARBOXYLATE TRANSPORTER"/>
    <property type="match status" value="1"/>
</dbReference>
<dbReference type="RefSeq" id="WP_254421605.1">
    <property type="nucleotide sequence ID" value="NZ_BAAAJB010000027.1"/>
</dbReference>
<dbReference type="PROSITE" id="PS50850">
    <property type="entry name" value="MFS"/>
    <property type="match status" value="1"/>
</dbReference>
<dbReference type="InterPro" id="IPR011701">
    <property type="entry name" value="MFS"/>
</dbReference>
<feature type="transmembrane region" description="Helical" evidence="5">
    <location>
        <begin position="310"/>
        <end position="332"/>
    </location>
</feature>
<evidence type="ECO:0000256" key="5">
    <source>
        <dbReference type="SAM" id="Phobius"/>
    </source>
</evidence>
<protein>
    <submittedName>
        <fullName evidence="7">MFS transporter</fullName>
    </submittedName>
</protein>
<feature type="transmembrane region" description="Helical" evidence="5">
    <location>
        <begin position="373"/>
        <end position="396"/>
    </location>
</feature>
<evidence type="ECO:0000256" key="1">
    <source>
        <dbReference type="ARBA" id="ARBA00004651"/>
    </source>
</evidence>
<gene>
    <name evidence="7" type="ORF">NE857_15325</name>
</gene>
<feature type="transmembrane region" description="Helical" evidence="5">
    <location>
        <begin position="52"/>
        <end position="73"/>
    </location>
</feature>
<feature type="transmembrane region" description="Helical" evidence="5">
    <location>
        <begin position="344"/>
        <end position="367"/>
    </location>
</feature>
<organism evidence="7 8">
    <name type="scientific">Nocardiopsis exhalans</name>
    <dbReference type="NCBI Taxonomy" id="163604"/>
    <lineage>
        <taxon>Bacteria</taxon>
        <taxon>Bacillati</taxon>
        <taxon>Actinomycetota</taxon>
        <taxon>Actinomycetes</taxon>
        <taxon>Streptosporangiales</taxon>
        <taxon>Nocardiopsidaceae</taxon>
        <taxon>Nocardiopsis</taxon>
    </lineage>
</organism>
<dbReference type="InterPro" id="IPR050327">
    <property type="entry name" value="Proton-linked_MCT"/>
</dbReference>
<sequence>MRTYLAFLFANRRWLISGFALFLFSSFGQTFFVSLFSADIRGEFGLSHGQFGALFTAATLAAALVMTQVGRVVDLYGAHRVVPALMLMLALGAALMAVTFHVWVLFLALFVLRLFGQGMMSHTSFTLTGRWFVRERGRATSVAALGLNTGEALLPLAVVAVLALAGWREAWWLVVVLLLVLAWPMSALMRRGRDPADAADARSEGANRAWTRREALRDPYFYLLLTAMAAPALVGNTVFFHQAHLTELRGWAPALFASAFSLYAVTTVVFNIVGGFLVDRFTALRLVPLFLTPLGLGLLVLGTVEGPWSIAVFMFLYGVTNGLSLGLFGAVWPEVYGVRYLGSIRSVIVAVLVVASAAGPGAAGLLIDAGAGYPAQVTVLGVYCLVVSVAAVWFVSRVRARLRDPRAPVREV</sequence>
<dbReference type="Pfam" id="PF07690">
    <property type="entry name" value="MFS_1"/>
    <property type="match status" value="2"/>
</dbReference>
<keyword evidence="3 5" id="KW-1133">Transmembrane helix</keyword>
<dbReference type="Proteomes" id="UP001055940">
    <property type="component" value="Chromosome"/>
</dbReference>
<proteinExistence type="predicted"/>
<dbReference type="Gene3D" id="1.20.1250.20">
    <property type="entry name" value="MFS general substrate transporter like domains"/>
    <property type="match status" value="2"/>
</dbReference>
<evidence type="ECO:0000313" key="7">
    <source>
        <dbReference type="EMBL" id="USY22856.1"/>
    </source>
</evidence>
<keyword evidence="8" id="KW-1185">Reference proteome</keyword>
<dbReference type="InterPro" id="IPR020846">
    <property type="entry name" value="MFS_dom"/>
</dbReference>
<feature type="transmembrane region" description="Helical" evidence="5">
    <location>
        <begin position="251"/>
        <end position="274"/>
    </location>
</feature>
<evidence type="ECO:0000313" key="8">
    <source>
        <dbReference type="Proteomes" id="UP001055940"/>
    </source>
</evidence>
<feature type="transmembrane region" description="Helical" evidence="5">
    <location>
        <begin position="145"/>
        <end position="164"/>
    </location>
</feature>
<feature type="transmembrane region" description="Helical" evidence="5">
    <location>
        <begin position="286"/>
        <end position="304"/>
    </location>
</feature>
<reference evidence="7" key="1">
    <citation type="submission" date="2022-06" db="EMBL/GenBank/DDBJ databases">
        <authorList>
            <person name="Ping M."/>
        </authorList>
    </citation>
    <scope>NUCLEOTIDE SEQUENCE</scope>
    <source>
        <strain evidence="7">JCM11759T</strain>
    </source>
</reference>
<name>A0ABY5DI57_9ACTN</name>
<feature type="domain" description="Major facilitator superfamily (MFS) profile" evidence="6">
    <location>
        <begin position="6"/>
        <end position="399"/>
    </location>
</feature>
<comment type="subcellular location">
    <subcellularLocation>
        <location evidence="1">Cell membrane</location>
        <topology evidence="1">Multi-pass membrane protein</topology>
    </subcellularLocation>
</comment>
<accession>A0ABY5DI57</accession>